<feature type="coiled-coil region" evidence="2">
    <location>
        <begin position="176"/>
        <end position="238"/>
    </location>
</feature>
<proteinExistence type="predicted"/>
<keyword evidence="6" id="KW-1185">Reference proteome</keyword>
<dbReference type="PANTHER" id="PTHR21666:SF289">
    <property type="entry name" value="L-ALA--D-GLU ENDOPEPTIDASE"/>
    <property type="match status" value="1"/>
</dbReference>
<dbReference type="SUPFAM" id="SSF51261">
    <property type="entry name" value="Duplicated hybrid motif"/>
    <property type="match status" value="1"/>
</dbReference>
<reference evidence="5 6" key="1">
    <citation type="submission" date="2016-10" db="EMBL/GenBank/DDBJ databases">
        <title>Lutibacter sp. LPB0138, isolated from marine gastropod.</title>
        <authorList>
            <person name="Kim E."/>
            <person name="Yi H."/>
        </authorList>
    </citation>
    <scope>NUCLEOTIDE SEQUENCE [LARGE SCALE GENOMIC DNA]</scope>
    <source>
        <strain evidence="5 6">LPB0138</strain>
    </source>
</reference>
<feature type="chain" id="PRO_5009110933" description="M23ase beta-sheet core domain-containing protein" evidence="3">
    <location>
        <begin position="22"/>
        <end position="400"/>
    </location>
</feature>
<keyword evidence="1 3" id="KW-0732">Signal</keyword>
<dbReference type="GO" id="GO:0004222">
    <property type="term" value="F:metalloendopeptidase activity"/>
    <property type="evidence" value="ECO:0007669"/>
    <property type="project" value="TreeGrafter"/>
</dbReference>
<feature type="signal peptide" evidence="3">
    <location>
        <begin position="1"/>
        <end position="21"/>
    </location>
</feature>
<dbReference type="EMBL" id="CP017478">
    <property type="protein sequence ID" value="AOW21190.1"/>
    <property type="molecule type" value="Genomic_DNA"/>
</dbReference>
<dbReference type="InterPro" id="IPR011055">
    <property type="entry name" value="Dup_hybrid_motif"/>
</dbReference>
<organism evidence="5 6">
    <name type="scientific">Urechidicola croceus</name>
    <dbReference type="NCBI Taxonomy" id="1850246"/>
    <lineage>
        <taxon>Bacteria</taxon>
        <taxon>Pseudomonadati</taxon>
        <taxon>Bacteroidota</taxon>
        <taxon>Flavobacteriia</taxon>
        <taxon>Flavobacteriales</taxon>
        <taxon>Flavobacteriaceae</taxon>
        <taxon>Urechidicola</taxon>
    </lineage>
</organism>
<evidence type="ECO:0000313" key="6">
    <source>
        <dbReference type="Proteomes" id="UP000176050"/>
    </source>
</evidence>
<evidence type="ECO:0000256" key="1">
    <source>
        <dbReference type="ARBA" id="ARBA00022729"/>
    </source>
</evidence>
<protein>
    <recommendedName>
        <fullName evidence="4">M23ase beta-sheet core domain-containing protein</fullName>
    </recommendedName>
</protein>
<dbReference type="Gene3D" id="6.10.250.3150">
    <property type="match status" value="1"/>
</dbReference>
<evidence type="ECO:0000256" key="3">
    <source>
        <dbReference type="SAM" id="SignalP"/>
    </source>
</evidence>
<keyword evidence="2" id="KW-0175">Coiled coil</keyword>
<gene>
    <name evidence="5" type="ORF">LPB138_11085</name>
</gene>
<dbReference type="OrthoDB" id="9815884at2"/>
<dbReference type="AlphaFoldDB" id="A0A1D8P9D5"/>
<evidence type="ECO:0000259" key="4">
    <source>
        <dbReference type="Pfam" id="PF01551"/>
    </source>
</evidence>
<evidence type="ECO:0000313" key="5">
    <source>
        <dbReference type="EMBL" id="AOW21190.1"/>
    </source>
</evidence>
<feature type="domain" description="M23ase beta-sheet core" evidence="4">
    <location>
        <begin position="302"/>
        <end position="393"/>
    </location>
</feature>
<accession>A0A1D8P9D5</accession>
<dbReference type="STRING" id="1850246.LPB138_11085"/>
<dbReference type="KEGG" id="lul:LPB138_11085"/>
<feature type="coiled-coil region" evidence="2">
    <location>
        <begin position="17"/>
        <end position="114"/>
    </location>
</feature>
<dbReference type="CDD" id="cd12797">
    <property type="entry name" value="M23_peptidase"/>
    <property type="match status" value="1"/>
</dbReference>
<evidence type="ECO:0000256" key="2">
    <source>
        <dbReference type="SAM" id="Coils"/>
    </source>
</evidence>
<dbReference type="RefSeq" id="WP_070237354.1">
    <property type="nucleotide sequence ID" value="NZ_CP017478.1"/>
</dbReference>
<dbReference type="Gene3D" id="2.70.70.10">
    <property type="entry name" value="Glucose Permease (Domain IIA)"/>
    <property type="match status" value="1"/>
</dbReference>
<dbReference type="InterPro" id="IPR050570">
    <property type="entry name" value="Cell_wall_metabolism_enzyme"/>
</dbReference>
<name>A0A1D8P9D5_9FLAO</name>
<sequence length="400" mass="46489">MNKYKILLFLCCLTLSFNSFSQDRKELEAQRKELQKEIENIRSLLSKTQSEGKNLLSQLNEINLQIDAQDRLIQAFKAETSALNNEINFNEREIKSLAEELKKLKEDYADMIYKSYKSKSQNSRIMFVLSSNNFYQAYKRLQYMKQYTEFRRTQGVQISKKADELNILNDTLKIRKKEKELLASESKKEQEKFEEEKKNQEDIIAKIKKQEKKYISEIKQKQREERKIDKQIEKIIRDAIAKSNKGSSTKSSSFALTAEAKLIATKFEGNKDKLPWPVEKGIVTRRYGKQPHPTLPGITVESNGVFITTEKGSNARSIFDGTVLQIQSVSGKKAVYIQHGNYITVYNNLETVTVKKGDKVVTKQIIGKVYTDKISNKTILKFQVWKNTKRLNPADWIYKM</sequence>
<dbReference type="PANTHER" id="PTHR21666">
    <property type="entry name" value="PEPTIDASE-RELATED"/>
    <property type="match status" value="1"/>
</dbReference>
<dbReference type="InterPro" id="IPR016047">
    <property type="entry name" value="M23ase_b-sheet_dom"/>
</dbReference>
<dbReference type="Proteomes" id="UP000176050">
    <property type="component" value="Chromosome"/>
</dbReference>
<dbReference type="Pfam" id="PF01551">
    <property type="entry name" value="Peptidase_M23"/>
    <property type="match status" value="1"/>
</dbReference>